<dbReference type="SUPFAM" id="SSF82714">
    <property type="entry name" value="Multidrug efflux transporter AcrB TolC docking domain, DN and DC subdomains"/>
    <property type="match status" value="2"/>
</dbReference>
<feature type="transmembrane region" description="Helical" evidence="1">
    <location>
        <begin position="358"/>
        <end position="378"/>
    </location>
</feature>
<feature type="transmembrane region" description="Helical" evidence="1">
    <location>
        <begin position="858"/>
        <end position="876"/>
    </location>
</feature>
<gene>
    <name evidence="2" type="ORF">DFR58_11328</name>
</gene>
<dbReference type="SUPFAM" id="SSF82866">
    <property type="entry name" value="Multidrug efflux transporter AcrB transmembrane domain"/>
    <property type="match status" value="2"/>
</dbReference>
<dbReference type="PANTHER" id="PTHR32063">
    <property type="match status" value="1"/>
</dbReference>
<accession>A0A369B4C4</accession>
<proteinExistence type="predicted"/>
<organism evidence="2 3">
    <name type="scientific">Anaerobacterium chartisolvens</name>
    <dbReference type="NCBI Taxonomy" id="1297424"/>
    <lineage>
        <taxon>Bacteria</taxon>
        <taxon>Bacillati</taxon>
        <taxon>Bacillota</taxon>
        <taxon>Clostridia</taxon>
        <taxon>Eubacteriales</taxon>
        <taxon>Oscillospiraceae</taxon>
        <taxon>Anaerobacterium</taxon>
    </lineage>
</organism>
<dbReference type="GO" id="GO:0042910">
    <property type="term" value="F:xenobiotic transmembrane transporter activity"/>
    <property type="evidence" value="ECO:0007669"/>
    <property type="project" value="TreeGrafter"/>
</dbReference>
<dbReference type="RefSeq" id="WP_114298102.1">
    <property type="nucleotide sequence ID" value="NZ_QPJT01000013.1"/>
</dbReference>
<dbReference type="Gene3D" id="3.30.70.1440">
    <property type="entry name" value="Multidrug efflux transporter AcrB pore domain"/>
    <property type="match status" value="1"/>
</dbReference>
<keyword evidence="1" id="KW-0812">Transmembrane</keyword>
<dbReference type="GO" id="GO:0005886">
    <property type="term" value="C:plasma membrane"/>
    <property type="evidence" value="ECO:0007669"/>
    <property type="project" value="TreeGrafter"/>
</dbReference>
<feature type="transmembrane region" description="Helical" evidence="1">
    <location>
        <begin position="429"/>
        <end position="449"/>
    </location>
</feature>
<feature type="transmembrane region" description="Helical" evidence="1">
    <location>
        <begin position="384"/>
        <end position="409"/>
    </location>
</feature>
<dbReference type="PRINTS" id="PR00702">
    <property type="entry name" value="ACRIFLAVINRP"/>
</dbReference>
<comment type="caution">
    <text evidence="2">The sequence shown here is derived from an EMBL/GenBank/DDBJ whole genome shotgun (WGS) entry which is preliminary data.</text>
</comment>
<feature type="transmembrane region" description="Helical" evidence="1">
    <location>
        <begin position="12"/>
        <end position="30"/>
    </location>
</feature>
<dbReference type="SUPFAM" id="SSF82693">
    <property type="entry name" value="Multidrug efflux transporter AcrB pore domain, PN1, PN2, PC1 and PC2 subdomains"/>
    <property type="match status" value="3"/>
</dbReference>
<dbReference type="Gene3D" id="1.20.1640.10">
    <property type="entry name" value="Multidrug efflux transporter AcrB transmembrane domain"/>
    <property type="match status" value="2"/>
</dbReference>
<protein>
    <submittedName>
        <fullName evidence="2">HAE1 family hydrophobic/amphiphilic exporter-1</fullName>
    </submittedName>
</protein>
<evidence type="ECO:0000313" key="2">
    <source>
        <dbReference type="EMBL" id="RCX15448.1"/>
    </source>
</evidence>
<dbReference type="Proteomes" id="UP000253034">
    <property type="component" value="Unassembled WGS sequence"/>
</dbReference>
<reference evidence="2 3" key="1">
    <citation type="submission" date="2018-07" db="EMBL/GenBank/DDBJ databases">
        <title>Genomic Encyclopedia of Type Strains, Phase IV (KMG-IV): sequencing the most valuable type-strain genomes for metagenomic binning, comparative biology and taxonomic classification.</title>
        <authorList>
            <person name="Goeker M."/>
        </authorList>
    </citation>
    <scope>NUCLEOTIDE SEQUENCE [LARGE SCALE GENOMIC DNA]</scope>
    <source>
        <strain evidence="2 3">DSM 27016</strain>
    </source>
</reference>
<dbReference type="OrthoDB" id="9757876at2"/>
<dbReference type="Gene3D" id="3.30.2090.10">
    <property type="entry name" value="Multidrug efflux transporter AcrB TolC docking domain, DN and DC subdomains"/>
    <property type="match status" value="2"/>
</dbReference>
<feature type="transmembrane region" description="Helical" evidence="1">
    <location>
        <begin position="991"/>
        <end position="1017"/>
    </location>
</feature>
<dbReference type="Gene3D" id="3.30.70.1320">
    <property type="entry name" value="Multidrug efflux transporter AcrB pore domain like"/>
    <property type="match status" value="1"/>
</dbReference>
<feature type="transmembrane region" description="Helical" evidence="1">
    <location>
        <begin position="888"/>
        <end position="908"/>
    </location>
</feature>
<feature type="transmembrane region" description="Helical" evidence="1">
    <location>
        <begin position="531"/>
        <end position="553"/>
    </location>
</feature>
<name>A0A369B4C4_9FIRM</name>
<dbReference type="InterPro" id="IPR027463">
    <property type="entry name" value="AcrB_DN_DC_subdom"/>
</dbReference>
<evidence type="ECO:0000313" key="3">
    <source>
        <dbReference type="Proteomes" id="UP000253034"/>
    </source>
</evidence>
<dbReference type="Pfam" id="PF00873">
    <property type="entry name" value="ACR_tran"/>
    <property type="match status" value="1"/>
</dbReference>
<dbReference type="EMBL" id="QPJT01000013">
    <property type="protein sequence ID" value="RCX15448.1"/>
    <property type="molecule type" value="Genomic_DNA"/>
</dbReference>
<evidence type="ECO:0000256" key="1">
    <source>
        <dbReference type="SAM" id="Phobius"/>
    </source>
</evidence>
<feature type="transmembrane region" description="Helical" evidence="1">
    <location>
        <begin position="960"/>
        <end position="979"/>
    </location>
</feature>
<keyword evidence="1" id="KW-0472">Membrane</keyword>
<feature type="transmembrane region" description="Helical" evidence="1">
    <location>
        <begin position="332"/>
        <end position="351"/>
    </location>
</feature>
<sequence length="1037" mass="112174">MNISELSIKRPVTIIMCMLIVVVFGAVSFMRIPMDLMPSMDLPMAIVSTTYSGVGPEEVENFVTKNVESAMATVNNMKSIRSQTSEGTSIVMVEFTDGTDMNFATLQMREKLDLIKNYLPDGVENPMVLKLDPNMLPVAQVGVSSEKGDAVELKEFVEDTIKARIERLEGVASVQVSGGAEREIKVEVDPARMAGYGVPFSQVINILQMENINQPGGSVEYGSKELIVKSKGEFSSVEDIKNIPITMPGGRVIYIRDLANVQDSVKTQSTYTRMNGKDSVGISVQKQTTANTVKVVNLVKQEINKIKSENPGINISIVFDQGMYIEKSIGSVASNALVGAVLAIIILFIFLKNFRTTLIIAIAIPVSIISTFILMFLSNTSLNIISMGGLALGVGMMVDSSIVVLENIFRHRQSGETVINAAIKGAKEVGGAIIASTLTTVVVFVPIIFTEGMAAEIFKEMALTVTFSLLASLVVALTVVPMLSSKMLKISSNDKEKKSILNKIFDGWGRLFDRVDEVYRKILKTVLRRRAVTALVVITVFILSIAAVPLIGIEFIPETDQGQFIVNISLAEGTNIENTNEIANRVEEIIASVPEVEKIFVSVGGSSEMGISTSSESNIASIDTTLVALNQRKRSTANIVEEVREQVKNIPGANIEVSNISMSMGGMGGSPISIEISGYDLDQLKAISWEVEEKVKGVEGTREIQSSVSKGRPEAHIYVDRDKASQYGINTMMVASAVRSALEGQVATRYRVGGDEIDVRIQFPQNEAKTFEQLKSINISAPNGANLALSDVVKIELKEGPVSITRNNQTRLVTVTSNLYGRDVGSATSELMEAVGEIPLPEGYSLTFAGQNKQIEDSFTSLGLALLLSIVLIYMVMAAQFESLLQPFIIMFSVPIAFSGAAIGLLLTGRTFNVAAFIGIIMLSGIVVNNAIILIDYINQLRRGGLGKDEAIIKGGPTRLRPIMMTTLTTVLGMIPLAIGIGEGSEIQSPLATVIVFGLSLSTLVTLLIVPVVYSLLDDLHNRIRGRKRKGERPSIA</sequence>
<feature type="transmembrane region" description="Helical" evidence="1">
    <location>
        <begin position="461"/>
        <end position="483"/>
    </location>
</feature>
<dbReference type="Gene3D" id="3.30.70.1430">
    <property type="entry name" value="Multidrug efflux transporter AcrB pore domain"/>
    <property type="match status" value="2"/>
</dbReference>
<dbReference type="AlphaFoldDB" id="A0A369B4C4"/>
<feature type="transmembrane region" description="Helical" evidence="1">
    <location>
        <begin position="914"/>
        <end position="939"/>
    </location>
</feature>
<keyword evidence="1" id="KW-1133">Transmembrane helix</keyword>
<dbReference type="InterPro" id="IPR001036">
    <property type="entry name" value="Acrflvin-R"/>
</dbReference>
<dbReference type="PANTHER" id="PTHR32063:SF0">
    <property type="entry name" value="SWARMING MOTILITY PROTEIN SWRC"/>
    <property type="match status" value="1"/>
</dbReference>
<keyword evidence="3" id="KW-1185">Reference proteome</keyword>